<dbReference type="InterPro" id="IPR029058">
    <property type="entry name" value="AB_hydrolase_fold"/>
</dbReference>
<protein>
    <submittedName>
        <fullName evidence="3">Alpha/beta hydrolase</fullName>
    </submittedName>
</protein>
<dbReference type="Pfam" id="PF12146">
    <property type="entry name" value="Hydrolase_4"/>
    <property type="match status" value="1"/>
</dbReference>
<evidence type="ECO:0000313" key="3">
    <source>
        <dbReference type="EMBL" id="PGF31724.1"/>
    </source>
</evidence>
<dbReference type="Proteomes" id="UP000256621">
    <property type="component" value="Chromosome"/>
</dbReference>
<dbReference type="GeneID" id="92857917"/>
<dbReference type="PANTHER" id="PTHR11614">
    <property type="entry name" value="PHOSPHOLIPASE-RELATED"/>
    <property type="match status" value="1"/>
</dbReference>
<name>A0A2B7I3M5_CUTAC</name>
<dbReference type="EMBL" id="CP031442">
    <property type="protein sequence ID" value="AXM07438.1"/>
    <property type="molecule type" value="Genomic_DNA"/>
</dbReference>
<dbReference type="GO" id="GO:0016787">
    <property type="term" value="F:hydrolase activity"/>
    <property type="evidence" value="ECO:0007669"/>
    <property type="project" value="UniProtKB-KW"/>
</dbReference>
<sequence length="318" mass="35050">MRWLNDPLLDGFEYARIGLPHAAKAVGDPDGLLTASVVRRGEPRHGRAMLYVHGWSDCFYQAHLAEVVESWGYDFLGLDLRRYGRNLVPGQMAGWVRDLAEYDEEIDAAVSLLRADHDSVTIMGHSTGGLIVPLWVSRHPGWVDGVILNSPWIDLQGSFLTRALAGPVARSVRVAEPTTVLPIPSRDNFGHSIRREFGGEWDVPEVKDPSWAPFVTRAGWLAAILDGHQKVAQGLHIDVPLLVLISARSDLSATWKPSMKTADTVLDVDRLARAAVNLGRHLTLVRVRGGLHDVVLSAPSVRAGVFAEMERWVDAYLA</sequence>
<dbReference type="RefSeq" id="WP_002515422.1">
    <property type="nucleotide sequence ID" value="NZ_AP019664.1"/>
</dbReference>
<dbReference type="OMA" id="NSPWLEM"/>
<dbReference type="OrthoDB" id="9801217at2"/>
<evidence type="ECO:0000313" key="5">
    <source>
        <dbReference type="Proteomes" id="UP000256621"/>
    </source>
</evidence>
<evidence type="ECO:0000313" key="4">
    <source>
        <dbReference type="Proteomes" id="UP000226191"/>
    </source>
</evidence>
<accession>A0A2B7I3M5</accession>
<reference evidence="3 4" key="1">
    <citation type="submission" date="2017-02" db="EMBL/GenBank/DDBJ databases">
        <title>Prevalence of linear plasmids in Cutibacterium acnes isolates obtained from cancerous prostatic tissue.</title>
        <authorList>
            <person name="Davidsson S."/>
            <person name="Bruggemann H."/>
        </authorList>
    </citation>
    <scope>NUCLEOTIDE SEQUENCE [LARGE SCALE GENOMIC DNA]</scope>
    <source>
        <strain evidence="3 4">11-78</strain>
    </source>
</reference>
<dbReference type="Gene3D" id="3.40.50.1820">
    <property type="entry name" value="alpha/beta hydrolase"/>
    <property type="match status" value="1"/>
</dbReference>
<gene>
    <name evidence="3" type="ORF">B1B09_12090</name>
    <name evidence="2" type="ORF">DXN06_10150</name>
</gene>
<dbReference type="SUPFAM" id="SSF53474">
    <property type="entry name" value="alpha/beta-Hydrolases"/>
    <property type="match status" value="1"/>
</dbReference>
<dbReference type="SMR" id="A0A2B7I3M5"/>
<dbReference type="AlphaFoldDB" id="A0A2B7I3M5"/>
<dbReference type="EMBL" id="MVCE01000007">
    <property type="protein sequence ID" value="PGF31724.1"/>
    <property type="molecule type" value="Genomic_DNA"/>
</dbReference>
<evidence type="ECO:0000259" key="1">
    <source>
        <dbReference type="Pfam" id="PF12146"/>
    </source>
</evidence>
<dbReference type="InterPro" id="IPR022742">
    <property type="entry name" value="Hydrolase_4"/>
</dbReference>
<dbReference type="Proteomes" id="UP000226191">
    <property type="component" value="Unassembled WGS sequence"/>
</dbReference>
<dbReference type="InterPro" id="IPR051044">
    <property type="entry name" value="MAG_DAG_Lipase"/>
</dbReference>
<evidence type="ECO:0000313" key="2">
    <source>
        <dbReference type="EMBL" id="AXM07438.1"/>
    </source>
</evidence>
<keyword evidence="3" id="KW-0378">Hydrolase</keyword>
<feature type="domain" description="Serine aminopeptidase S33" evidence="1">
    <location>
        <begin position="49"/>
        <end position="248"/>
    </location>
</feature>
<reference evidence="2 5" key="2">
    <citation type="submission" date="2018-08" db="EMBL/GenBank/DDBJ databases">
        <title>Genome sequencing of Cutibacterium acnes KCOM 1315.</title>
        <authorList>
            <person name="Kook J.-K."/>
            <person name="Park S.-N."/>
            <person name="Lim Y.K."/>
        </authorList>
    </citation>
    <scope>NUCLEOTIDE SEQUENCE [LARGE SCALE GENOMIC DNA]</scope>
    <source>
        <strain evidence="2 5">KCOM 1315</strain>
    </source>
</reference>
<organism evidence="3 4">
    <name type="scientific">Cutibacterium acnes</name>
    <name type="common">Propionibacterium acnes</name>
    <dbReference type="NCBI Taxonomy" id="1747"/>
    <lineage>
        <taxon>Bacteria</taxon>
        <taxon>Bacillati</taxon>
        <taxon>Actinomycetota</taxon>
        <taxon>Actinomycetes</taxon>
        <taxon>Propionibacteriales</taxon>
        <taxon>Propionibacteriaceae</taxon>
        <taxon>Cutibacterium</taxon>
    </lineage>
</organism>
<proteinExistence type="predicted"/>